<reference evidence="2" key="1">
    <citation type="journal article" date="2019" name="Curr. Biol.">
        <title>Genome Sequence of Striga asiatica Provides Insight into the Evolution of Plant Parasitism.</title>
        <authorList>
            <person name="Yoshida S."/>
            <person name="Kim S."/>
            <person name="Wafula E.K."/>
            <person name="Tanskanen J."/>
            <person name="Kim Y.M."/>
            <person name="Honaas L."/>
            <person name="Yang Z."/>
            <person name="Spallek T."/>
            <person name="Conn C.E."/>
            <person name="Ichihashi Y."/>
            <person name="Cheong K."/>
            <person name="Cui S."/>
            <person name="Der J.P."/>
            <person name="Gundlach H."/>
            <person name="Jiao Y."/>
            <person name="Hori C."/>
            <person name="Ishida J.K."/>
            <person name="Kasahara H."/>
            <person name="Kiba T."/>
            <person name="Kim M.S."/>
            <person name="Koo N."/>
            <person name="Laohavisit A."/>
            <person name="Lee Y.H."/>
            <person name="Lumba S."/>
            <person name="McCourt P."/>
            <person name="Mortimer J.C."/>
            <person name="Mutuku J.M."/>
            <person name="Nomura T."/>
            <person name="Sasaki-Sekimoto Y."/>
            <person name="Seto Y."/>
            <person name="Wang Y."/>
            <person name="Wakatake T."/>
            <person name="Sakakibara H."/>
            <person name="Demura T."/>
            <person name="Yamaguchi S."/>
            <person name="Yoneyama K."/>
            <person name="Manabe R.I."/>
            <person name="Nelson D.C."/>
            <person name="Schulman A.H."/>
            <person name="Timko M.P."/>
            <person name="dePamphilis C.W."/>
            <person name="Choi D."/>
            <person name="Shirasu K."/>
        </authorList>
    </citation>
    <scope>NUCLEOTIDE SEQUENCE [LARGE SCALE GENOMIC DNA]</scope>
    <source>
        <strain evidence="2">cv. UVA1</strain>
    </source>
</reference>
<dbReference type="EMBL" id="BKCP01010737">
    <property type="protein sequence ID" value="GER53738.1"/>
    <property type="molecule type" value="Genomic_DNA"/>
</dbReference>
<evidence type="ECO:0000313" key="2">
    <source>
        <dbReference type="Proteomes" id="UP000325081"/>
    </source>
</evidence>
<name>A0A5A7R8G2_STRAF</name>
<keyword evidence="2" id="KW-1185">Reference proteome</keyword>
<dbReference type="PANTHER" id="PTHR48475">
    <property type="entry name" value="RIBONUCLEASE H"/>
    <property type="match status" value="1"/>
</dbReference>
<protein>
    <submittedName>
        <fullName evidence="1">Gag-pol polyprotein</fullName>
    </submittedName>
</protein>
<dbReference type="PANTHER" id="PTHR48475:SF2">
    <property type="entry name" value="RIBONUCLEASE H"/>
    <property type="match status" value="1"/>
</dbReference>
<dbReference type="Proteomes" id="UP000325081">
    <property type="component" value="Unassembled WGS sequence"/>
</dbReference>
<accession>A0A5A7R8G2</accession>
<dbReference type="OrthoDB" id="911011at2759"/>
<dbReference type="AlphaFoldDB" id="A0A5A7R8G2"/>
<comment type="caution">
    <text evidence="1">The sequence shown here is derived from an EMBL/GenBank/DDBJ whole genome shotgun (WGS) entry which is preliminary data.</text>
</comment>
<dbReference type="GO" id="GO:0003676">
    <property type="term" value="F:nucleic acid binding"/>
    <property type="evidence" value="ECO:0007669"/>
    <property type="project" value="InterPro"/>
</dbReference>
<dbReference type="InterPro" id="IPR036397">
    <property type="entry name" value="RNaseH_sf"/>
</dbReference>
<sequence>MVHPQANGQVEVTNIIILNGLKKRLEKALGAWVDELTSVLWAYRTTPRSKTGETPFSLVYGMEAFLPVEVELQSQRSSSYELGQNEESMMAALDTIEELRGQASTGIEAYKQRMRAAHDRKVKIRRFQVGDLVWKRIDMLKHVGKLEPNWEGPYLVEKVHARGAYSLKDAEGQSLARGRRVVACFEHSLGWASGSKSPRLQAGRSLYFEHSLGWANFKTKVHSFLEHPAIGVDEWSLVSNIPWGGQVVEKVFASGQDDRFVSNIPWDGQVSRTKVPARHPHEPNEYREHVGDLGGGLFGIREGKWSSMTQTLLVNLRQCLRTIGQASLRIHFTKRGEYIQLQAKYWDYEGTLQDLN</sequence>
<dbReference type="InterPro" id="IPR012337">
    <property type="entry name" value="RNaseH-like_sf"/>
</dbReference>
<gene>
    <name evidence="1" type="ORF">STAS_31284</name>
</gene>
<dbReference type="SUPFAM" id="SSF53098">
    <property type="entry name" value="Ribonuclease H-like"/>
    <property type="match status" value="1"/>
</dbReference>
<evidence type="ECO:0000313" key="1">
    <source>
        <dbReference type="EMBL" id="GER53738.1"/>
    </source>
</evidence>
<proteinExistence type="predicted"/>
<dbReference type="Gene3D" id="3.30.420.10">
    <property type="entry name" value="Ribonuclease H-like superfamily/Ribonuclease H"/>
    <property type="match status" value="1"/>
</dbReference>
<organism evidence="1 2">
    <name type="scientific">Striga asiatica</name>
    <name type="common">Asiatic witchweed</name>
    <name type="synonym">Buchnera asiatica</name>
    <dbReference type="NCBI Taxonomy" id="4170"/>
    <lineage>
        <taxon>Eukaryota</taxon>
        <taxon>Viridiplantae</taxon>
        <taxon>Streptophyta</taxon>
        <taxon>Embryophyta</taxon>
        <taxon>Tracheophyta</taxon>
        <taxon>Spermatophyta</taxon>
        <taxon>Magnoliopsida</taxon>
        <taxon>eudicotyledons</taxon>
        <taxon>Gunneridae</taxon>
        <taxon>Pentapetalae</taxon>
        <taxon>asterids</taxon>
        <taxon>lamiids</taxon>
        <taxon>Lamiales</taxon>
        <taxon>Orobanchaceae</taxon>
        <taxon>Buchnereae</taxon>
        <taxon>Striga</taxon>
    </lineage>
</organism>